<organism evidence="2 3">
    <name type="scientific">Geochorda subterranea</name>
    <dbReference type="NCBI Taxonomy" id="3109564"/>
    <lineage>
        <taxon>Bacteria</taxon>
        <taxon>Bacillati</taxon>
        <taxon>Bacillota</taxon>
        <taxon>Limnochordia</taxon>
        <taxon>Limnochordales</taxon>
        <taxon>Geochordaceae</taxon>
        <taxon>Geochorda</taxon>
    </lineage>
</organism>
<proteinExistence type="predicted"/>
<dbReference type="InterPro" id="IPR007214">
    <property type="entry name" value="YbaK/aa-tRNA-synth-assoc-dom"/>
</dbReference>
<evidence type="ECO:0000313" key="3">
    <source>
        <dbReference type="Proteomes" id="UP001333102"/>
    </source>
</evidence>
<dbReference type="PANTHER" id="PTHR30411">
    <property type="entry name" value="CYTOPLASMIC PROTEIN"/>
    <property type="match status" value="1"/>
</dbReference>
<name>A0ABZ1BN99_9FIRM</name>
<dbReference type="Gene3D" id="3.90.960.10">
    <property type="entry name" value="YbaK/aminoacyl-tRNA synthetase-associated domain"/>
    <property type="match status" value="1"/>
</dbReference>
<evidence type="ECO:0000259" key="1">
    <source>
        <dbReference type="Pfam" id="PF04073"/>
    </source>
</evidence>
<dbReference type="EMBL" id="CP141614">
    <property type="protein sequence ID" value="WRP14267.1"/>
    <property type="molecule type" value="Genomic_DNA"/>
</dbReference>
<accession>A0ABZ1BN99</accession>
<sequence>MGRRYLPVTVQPDSSSTLPSPVQRVVDALRERGVDFELRRLGASTRTAREAAAAVGCEVGRIVKSLVFVAGDEPVVVLASGAHRVDLGRLEAVLGVPARPASPAQAEAATGFPVGAIPPVGHARPLRVVMDEALLAYPQVWAAAGTAQALFAADPRELRRATRARVAAIGGGG</sequence>
<dbReference type="SUPFAM" id="SSF55826">
    <property type="entry name" value="YbaK/ProRS associated domain"/>
    <property type="match status" value="1"/>
</dbReference>
<dbReference type="CDD" id="cd04333">
    <property type="entry name" value="ProX_deacylase"/>
    <property type="match status" value="1"/>
</dbReference>
<dbReference type="PANTHER" id="PTHR30411:SF1">
    <property type="entry name" value="CYTOPLASMIC PROTEIN"/>
    <property type="match status" value="1"/>
</dbReference>
<protein>
    <submittedName>
        <fullName evidence="2">YbaK/EbsC family protein</fullName>
    </submittedName>
</protein>
<gene>
    <name evidence="2" type="ORF">VLY81_12710</name>
</gene>
<keyword evidence="3" id="KW-1185">Reference proteome</keyword>
<evidence type="ECO:0000313" key="2">
    <source>
        <dbReference type="EMBL" id="WRP14267.1"/>
    </source>
</evidence>
<dbReference type="RefSeq" id="WP_324668574.1">
    <property type="nucleotide sequence ID" value="NZ_CP141614.1"/>
</dbReference>
<dbReference type="Pfam" id="PF04073">
    <property type="entry name" value="tRNA_edit"/>
    <property type="match status" value="1"/>
</dbReference>
<feature type="domain" description="YbaK/aminoacyl-tRNA synthetase-associated" evidence="1">
    <location>
        <begin position="44"/>
        <end position="160"/>
    </location>
</feature>
<dbReference type="Proteomes" id="UP001333102">
    <property type="component" value="Chromosome"/>
</dbReference>
<dbReference type="InterPro" id="IPR036754">
    <property type="entry name" value="YbaK/aa-tRNA-synt-asso_dom_sf"/>
</dbReference>
<reference evidence="3" key="1">
    <citation type="submission" date="2023-12" db="EMBL/GenBank/DDBJ databases">
        <title>Novel isolates from deep terrestrial aquifers shed light on the physiology and ecology of the class Limnochordia.</title>
        <authorList>
            <person name="Karnachuk O.V."/>
            <person name="Lukina A.P."/>
            <person name="Avakyan M.R."/>
            <person name="Kadnikov V."/>
            <person name="Begmatov S."/>
            <person name="Beletsky A.V."/>
            <person name="Mardanov A.V."/>
            <person name="Ravin N.V."/>
        </authorList>
    </citation>
    <scope>NUCLEOTIDE SEQUENCE [LARGE SCALE GENOMIC DNA]</scope>
    <source>
        <strain evidence="3">LN</strain>
    </source>
</reference>